<dbReference type="GO" id="GO:0003729">
    <property type="term" value="F:mRNA binding"/>
    <property type="evidence" value="ECO:0007669"/>
    <property type="project" value="InterPro"/>
</dbReference>
<dbReference type="EMBL" id="JAWDEY010000010">
    <property type="protein sequence ID" value="KAK6589803.1"/>
    <property type="molecule type" value="Genomic_DNA"/>
</dbReference>
<dbReference type="FunFam" id="1.25.10.10:FF:000039">
    <property type="entry name" value="Splicing factor 3B subunit 1"/>
    <property type="match status" value="1"/>
</dbReference>
<dbReference type="Gene3D" id="1.25.10.10">
    <property type="entry name" value="Leucine-rich Repeat Variant"/>
    <property type="match status" value="3"/>
</dbReference>
<dbReference type="InterPro" id="IPR038737">
    <property type="entry name" value="SF3b_su1-like"/>
</dbReference>
<protein>
    <submittedName>
        <fullName evidence="11">Splicing factor</fullName>
    </submittedName>
</protein>
<evidence type="ECO:0000256" key="7">
    <source>
        <dbReference type="ARBA" id="ARBA00023242"/>
    </source>
</evidence>
<dbReference type="InterPro" id="IPR011989">
    <property type="entry name" value="ARM-like"/>
</dbReference>
<dbReference type="PANTHER" id="PTHR12097">
    <property type="entry name" value="SPLICING FACTOR 3B, SUBUNIT 1-RELATED"/>
    <property type="match status" value="1"/>
</dbReference>
<evidence type="ECO:0000313" key="12">
    <source>
        <dbReference type="Proteomes" id="UP001311799"/>
    </source>
</evidence>
<evidence type="ECO:0000313" key="11">
    <source>
        <dbReference type="EMBL" id="KAK6589803.1"/>
    </source>
</evidence>
<dbReference type="GO" id="GO:0005681">
    <property type="term" value="C:spliceosomal complex"/>
    <property type="evidence" value="ECO:0007669"/>
    <property type="project" value="UniProtKB-KW"/>
</dbReference>
<proteinExistence type="inferred from homology"/>
<feature type="domain" description="Phosphatase PP2A regulatory subunit A/Splicing factor 3B subunit 1-like HEAT repeat" evidence="10">
    <location>
        <begin position="825"/>
        <end position="902"/>
    </location>
</feature>
<keyword evidence="7" id="KW-0539">Nucleus</keyword>
<evidence type="ECO:0000256" key="5">
    <source>
        <dbReference type="ARBA" id="ARBA00022737"/>
    </source>
</evidence>
<comment type="caution">
    <text evidence="11">The sequence shown here is derived from an EMBL/GenBank/DDBJ whole genome shotgun (WGS) entry which is preliminary data.</text>
</comment>
<evidence type="ECO:0000256" key="6">
    <source>
        <dbReference type="ARBA" id="ARBA00023187"/>
    </source>
</evidence>
<dbReference type="FunFam" id="1.25.10.10:FF:000088">
    <property type="entry name" value="Splicing factor 3b, subunit 1"/>
    <property type="match status" value="1"/>
</dbReference>
<feature type="region of interest" description="Disordered" evidence="8">
    <location>
        <begin position="1"/>
        <end position="30"/>
    </location>
</feature>
<organism evidence="11 12">
    <name type="scientific">Cryptosporidium xiaoi</name>
    <dbReference type="NCBI Taxonomy" id="659607"/>
    <lineage>
        <taxon>Eukaryota</taxon>
        <taxon>Sar</taxon>
        <taxon>Alveolata</taxon>
        <taxon>Apicomplexa</taxon>
        <taxon>Conoidasida</taxon>
        <taxon>Coccidia</taxon>
        <taxon>Eucoccidiorida</taxon>
        <taxon>Eimeriorina</taxon>
        <taxon>Cryptosporidiidae</taxon>
        <taxon>Cryptosporidium</taxon>
    </lineage>
</organism>
<evidence type="ECO:0000256" key="8">
    <source>
        <dbReference type="SAM" id="MobiDB-lite"/>
    </source>
</evidence>
<keyword evidence="12" id="KW-1185">Reference proteome</keyword>
<evidence type="ECO:0000259" key="10">
    <source>
        <dbReference type="Pfam" id="PF22646"/>
    </source>
</evidence>
<reference evidence="11 12" key="1">
    <citation type="submission" date="2023-10" db="EMBL/GenBank/DDBJ databases">
        <title>Comparative genomics analysis reveals potential genetic determinants of host preference in Cryptosporidium xiaoi.</title>
        <authorList>
            <person name="Xiao L."/>
            <person name="Li J."/>
        </authorList>
    </citation>
    <scope>NUCLEOTIDE SEQUENCE [LARGE SCALE GENOMIC DNA]</scope>
    <source>
        <strain evidence="11 12">52996</strain>
    </source>
</reference>
<keyword evidence="3" id="KW-0507">mRNA processing</keyword>
<dbReference type="GO" id="GO:0000245">
    <property type="term" value="P:spliceosomal complex assembly"/>
    <property type="evidence" value="ECO:0007669"/>
    <property type="project" value="InterPro"/>
</dbReference>
<sequence length="1042" mass="119473">MELNGEASTKKRESDKEGEEIAIGTVKRRKKRWDMVSCGDKLSNTDDNKKVDDQQYMKSRWDYSHDSTEDGKTEADICDLQAGTSKRVTIDRDNDTKDLGKKINTHSIDNEFREYTDEELNEILPVDGYEVLEPPEGYEEMRKNLRSKLRTEVEMELYEIPTEEGKEVTNTDFNNNETTEGSVNASRVVYHDELGELTLKVDDYQFFGKLFVNVSEEDLSSEEVKEREVLSLLLKIKNGTPQIRKKSSKQLIEISIQKDSEIDYIGLVLNNILPLMMQSTLEEHERHVLVKTMDKLLQRLGEKVRPFVHKILVVIEPMLIDQDYYARMEGREIISNLSKAVGLATMIATMRPDIDHPDEYVRNTTARAFAVLASSLGIPSLVMFLQAVCQSKKNWQARHTGIKIVQQIAILMGSSILPHLKNLVHIISHGLNDENQKIRIMTALAISALAEASSPYGIEAFEPVLSHIWKGITEYRSKGLSSYLKTMGNLLSIMNKEQAAYYIHQISPILIREFGSQEEEMRKVVLRVTEECVLSDEITLEYIKNTYLVPFFGQFWTPRNSMDKKVYKQIINTTHVISKRVGTEPIIENLVLFLRDSSETFRRMTLEAIRKVLSDRKTTLTLEQKLEKLLVDGILYIFQENVNDDDKIVDDVGEILRTLGKRSKQYLSQISSIIRWRLNTPSPKMRQMAADLISKVIKVMKECGEEQMIAHIGLFLYEYLGEEYPEVLGSILGALKEIVSEIELDKMTPPIKDLVPRLTPILKNRHVKVQENIIELIGLCAKRGGDMVSPKEWDRICFDLLDSLKSNKKSIRRSSVKTFGYISKTIGPQDVLVTLLNNLRVQERQLRVCTTVAIAIISENCMPYTVLPALMNEYKIPDLNVQNGVLKTLSFMFEYIGMMSKDYIYAITPLLEVALTDRDQVHRQTAAWACKHLALGVVGTGRNDALIHLLNYLWPNIFESSPHLIQAVLEAIDAFRVSLGPGTILHYLFQGLFHPAKKVRSVYWRIYNNLYISSQDALVPYFPVLPNQDNRNFRMRELYYTI</sequence>
<gene>
    <name evidence="11" type="ORF">RS030_192849</name>
</gene>
<feature type="domain" description="Splicing factor 3B subunit 1" evidence="9">
    <location>
        <begin position="27"/>
        <end position="164"/>
    </location>
</feature>
<dbReference type="Pfam" id="PF22646">
    <property type="entry name" value="PPP2R1A-like_HEAT"/>
    <property type="match status" value="1"/>
</dbReference>
<dbReference type="InterPro" id="IPR015016">
    <property type="entry name" value="SF3b_su1"/>
</dbReference>
<dbReference type="SUPFAM" id="SSF48371">
    <property type="entry name" value="ARM repeat"/>
    <property type="match status" value="1"/>
</dbReference>
<accession>A0AAV9XYZ8</accession>
<evidence type="ECO:0000259" key="9">
    <source>
        <dbReference type="Pfam" id="PF08920"/>
    </source>
</evidence>
<dbReference type="Proteomes" id="UP001311799">
    <property type="component" value="Unassembled WGS sequence"/>
</dbReference>
<dbReference type="InterPro" id="IPR054573">
    <property type="entry name" value="PP2A/SF3B1-like_HEAT"/>
</dbReference>
<keyword evidence="6" id="KW-0508">mRNA splicing</keyword>
<keyword evidence="4" id="KW-0747">Spliceosome</keyword>
<dbReference type="InterPro" id="IPR016024">
    <property type="entry name" value="ARM-type_fold"/>
</dbReference>
<evidence type="ECO:0000256" key="2">
    <source>
        <dbReference type="ARBA" id="ARBA00005754"/>
    </source>
</evidence>
<name>A0AAV9XYZ8_9CRYT</name>
<evidence type="ECO:0000256" key="3">
    <source>
        <dbReference type="ARBA" id="ARBA00022664"/>
    </source>
</evidence>
<comment type="subcellular location">
    <subcellularLocation>
        <location evidence="1">Nucleus</location>
    </subcellularLocation>
</comment>
<dbReference type="AlphaFoldDB" id="A0AAV9XYZ8"/>
<dbReference type="Pfam" id="PF08920">
    <property type="entry name" value="SF3b1"/>
    <property type="match status" value="1"/>
</dbReference>
<comment type="similarity">
    <text evidence="2">Belongs to the SF3B1 family.</text>
</comment>
<evidence type="ECO:0000256" key="4">
    <source>
        <dbReference type="ARBA" id="ARBA00022728"/>
    </source>
</evidence>
<evidence type="ECO:0000256" key="1">
    <source>
        <dbReference type="ARBA" id="ARBA00004123"/>
    </source>
</evidence>
<keyword evidence="5" id="KW-0677">Repeat</keyword>